<evidence type="ECO:0000313" key="1">
    <source>
        <dbReference type="EMBL" id="SMX27364.1"/>
    </source>
</evidence>
<keyword evidence="2" id="KW-1185">Reference proteome</keyword>
<dbReference type="Proteomes" id="UP000225972">
    <property type="component" value="Unassembled WGS sequence"/>
</dbReference>
<dbReference type="EMBL" id="FXXP01000001">
    <property type="protein sequence ID" value="SMX27364.1"/>
    <property type="molecule type" value="Genomic_DNA"/>
</dbReference>
<evidence type="ECO:0000313" key="2">
    <source>
        <dbReference type="Proteomes" id="UP000225972"/>
    </source>
</evidence>
<dbReference type="NCBIfam" id="TIGR01509">
    <property type="entry name" value="HAD-SF-IA-v3"/>
    <property type="match status" value="1"/>
</dbReference>
<dbReference type="SFLD" id="SFLDG01129">
    <property type="entry name" value="C1.5:_HAD__Beta-PGM__Phosphata"/>
    <property type="match status" value="1"/>
</dbReference>
<dbReference type="InterPro" id="IPR041492">
    <property type="entry name" value="HAD_2"/>
</dbReference>
<dbReference type="Gene3D" id="3.40.50.1000">
    <property type="entry name" value="HAD superfamily/HAD-like"/>
    <property type="match status" value="1"/>
</dbReference>
<dbReference type="EC" id="3.1.3.-" evidence="1"/>
<reference evidence="2" key="1">
    <citation type="submission" date="2017-05" db="EMBL/GenBank/DDBJ databases">
        <authorList>
            <person name="Rodrigo-Torres L."/>
            <person name="Arahal R. D."/>
            <person name="Lucena T."/>
        </authorList>
    </citation>
    <scope>NUCLEOTIDE SEQUENCE [LARGE SCALE GENOMIC DNA]</scope>
    <source>
        <strain evidence="2">CECT 8649</strain>
    </source>
</reference>
<dbReference type="CDD" id="cd07505">
    <property type="entry name" value="HAD_BPGM-like"/>
    <property type="match status" value="1"/>
</dbReference>
<dbReference type="OrthoDB" id="9782449at2"/>
<dbReference type="InterPro" id="IPR023214">
    <property type="entry name" value="HAD_sf"/>
</dbReference>
<protein>
    <submittedName>
        <fullName evidence="1">Fructose-1-phosphate phosphatase YqaB</fullName>
        <ecNumber evidence="1">3.1.3.-</ecNumber>
    </submittedName>
</protein>
<dbReference type="GO" id="GO:0050308">
    <property type="term" value="F:sugar-phosphatase activity"/>
    <property type="evidence" value="ECO:0007669"/>
    <property type="project" value="TreeGrafter"/>
</dbReference>
<dbReference type="InterPro" id="IPR051806">
    <property type="entry name" value="HAD-like_SPP"/>
</dbReference>
<dbReference type="InterPro" id="IPR023198">
    <property type="entry name" value="PGP-like_dom2"/>
</dbReference>
<dbReference type="InterPro" id="IPR006439">
    <property type="entry name" value="HAD-SF_hydro_IA"/>
</dbReference>
<dbReference type="PANTHER" id="PTHR43481:SF4">
    <property type="entry name" value="GLYCEROL-1-PHOSPHATE PHOSPHOHYDROLASE 1-RELATED"/>
    <property type="match status" value="1"/>
</dbReference>
<dbReference type="SUPFAM" id="SSF56784">
    <property type="entry name" value="HAD-like"/>
    <property type="match status" value="1"/>
</dbReference>
<name>A0A238JAX5_9RHOB</name>
<dbReference type="RefSeq" id="WP_099243518.1">
    <property type="nucleotide sequence ID" value="NZ_FXXP01000001.1"/>
</dbReference>
<dbReference type="PANTHER" id="PTHR43481">
    <property type="entry name" value="FRUCTOSE-1-PHOSPHATE PHOSPHATASE"/>
    <property type="match status" value="1"/>
</dbReference>
<dbReference type="SFLD" id="SFLDS00003">
    <property type="entry name" value="Haloacid_Dehalogenase"/>
    <property type="match status" value="1"/>
</dbReference>
<proteinExistence type="predicted"/>
<dbReference type="PRINTS" id="PR00413">
    <property type="entry name" value="HADHALOGNASE"/>
</dbReference>
<sequence length="212" mass="22650">MTYQGVIFDLDGTLLDTEAMARRAGEHAFQTLGLDVPDGFFDSLVGVDFDTGMAQIIARWPDLDTDRLNQLWGQKSRELHHQGIPQKPGVAQILDHIDRLNLPKAIATSSFRDSAQHKLQAAGLADRFDIVISVDCVSRAKPAPDPYLLAAERLGIAPTACLAFEDSETGAQSAFAAGMCVVLIPDTAPVSGQYAHHMAADLLAGAGKAGLI</sequence>
<dbReference type="Pfam" id="PF13419">
    <property type="entry name" value="HAD_2"/>
    <property type="match status" value="1"/>
</dbReference>
<dbReference type="Gene3D" id="1.10.150.240">
    <property type="entry name" value="Putative phosphatase, domain 2"/>
    <property type="match status" value="1"/>
</dbReference>
<keyword evidence="1" id="KW-0378">Hydrolase</keyword>
<dbReference type="InterPro" id="IPR036412">
    <property type="entry name" value="HAD-like_sf"/>
</dbReference>
<dbReference type="AlphaFoldDB" id="A0A238JAX5"/>
<organism evidence="1 2">
    <name type="scientific">Pelagimonas phthalicica</name>
    <dbReference type="NCBI Taxonomy" id="1037362"/>
    <lineage>
        <taxon>Bacteria</taxon>
        <taxon>Pseudomonadati</taxon>
        <taxon>Pseudomonadota</taxon>
        <taxon>Alphaproteobacteria</taxon>
        <taxon>Rhodobacterales</taxon>
        <taxon>Roseobacteraceae</taxon>
        <taxon>Pelagimonas</taxon>
    </lineage>
</organism>
<gene>
    <name evidence="1" type="primary">yqaB</name>
    <name evidence="1" type="ORF">TRP8649_01469</name>
</gene>
<accession>A0A238JAX5</accession>